<evidence type="ECO:0000313" key="1">
    <source>
        <dbReference type="EMBL" id="KAJ9093509.1"/>
    </source>
</evidence>
<gene>
    <name evidence="1" type="ORF">QFC20_007112</name>
</gene>
<evidence type="ECO:0000313" key="2">
    <source>
        <dbReference type="Proteomes" id="UP001230649"/>
    </source>
</evidence>
<protein>
    <submittedName>
        <fullName evidence="1">Uncharacterized protein</fullName>
    </submittedName>
</protein>
<reference evidence="1" key="1">
    <citation type="submission" date="2023-04" db="EMBL/GenBank/DDBJ databases">
        <title>Draft Genome sequencing of Naganishia species isolated from polar environments using Oxford Nanopore Technology.</title>
        <authorList>
            <person name="Leo P."/>
            <person name="Venkateswaran K."/>
        </authorList>
    </citation>
    <scope>NUCLEOTIDE SEQUENCE</scope>
    <source>
        <strain evidence="1">MNA-CCFEE 5262</strain>
    </source>
</reference>
<comment type="caution">
    <text evidence="1">The sequence shown here is derived from an EMBL/GenBank/DDBJ whole genome shotgun (WGS) entry which is preliminary data.</text>
</comment>
<accession>A0ACC2V3E5</accession>
<organism evidence="1 2">
    <name type="scientific">Naganishia adeliensis</name>
    <dbReference type="NCBI Taxonomy" id="92952"/>
    <lineage>
        <taxon>Eukaryota</taxon>
        <taxon>Fungi</taxon>
        <taxon>Dikarya</taxon>
        <taxon>Basidiomycota</taxon>
        <taxon>Agaricomycotina</taxon>
        <taxon>Tremellomycetes</taxon>
        <taxon>Filobasidiales</taxon>
        <taxon>Filobasidiaceae</taxon>
        <taxon>Naganishia</taxon>
    </lineage>
</organism>
<dbReference type="Proteomes" id="UP001230649">
    <property type="component" value="Unassembled WGS sequence"/>
</dbReference>
<proteinExistence type="predicted"/>
<dbReference type="EMBL" id="JASBWS010000153">
    <property type="protein sequence ID" value="KAJ9093509.1"/>
    <property type="molecule type" value="Genomic_DNA"/>
</dbReference>
<sequence length="563" mass="61963">MPYHALSTPATLEKRTSPESYSRFPDHAYSPLFTTGILNSAHPVEHGRTSQHLTFRQESQSTPRKHHGSSKSGLPSPLSASTMASPSMKKKQSSTSLERSLASSQSGSIQTPKKASAEKDKKGSGKPKSEWWRGRSAIVGGKDVMKEDKMISARTGWLRQSDVWMSEGINTERVANSRTDGLPALPTYRPLPAVPLEKENIPLRQSENPVIKKKSSLGAFRFKNFFHSTKTKESVSRADSQPKVQGFSLSPSILLNQPGHYAASSDAYPAVHAHSYQSSLRPSSQLHSARSNTRPRPSLITTSVSRFNHYPSPYSAEPPLESPHGTLHYMAGAGDGWNTPFPMRYDIAHSRPVGTPGYPFPAVAIHSAKPEPQDHLVVPTEAARHERVPSAAFEYQEFETSLRNSGQLSSTHGSGEDVADSDMENDAGYLSVRSSPKPPSYPVGGMGRNYGTPRQPGSLRAQPSIDSFRRQPLVETVKPLSIGRNYPRSRPFALADTSRQSVRQSDHGKRHSDANKAARARPNDVYANIPERDRDVMDITPDFANLEVESLGDATTDFYESKW</sequence>
<name>A0ACC2V3E5_9TREE</name>
<keyword evidence="2" id="KW-1185">Reference proteome</keyword>